<dbReference type="InterPro" id="IPR002810">
    <property type="entry name" value="NfeD-like_C"/>
</dbReference>
<dbReference type="Proteomes" id="UP000248786">
    <property type="component" value="Unassembled WGS sequence"/>
</dbReference>
<keyword evidence="2 5" id="KW-0812">Transmembrane</keyword>
<dbReference type="Pfam" id="PF01957">
    <property type="entry name" value="NfeD"/>
    <property type="match status" value="1"/>
</dbReference>
<dbReference type="AlphaFoldDB" id="A0A328EM41"/>
<evidence type="ECO:0000259" key="6">
    <source>
        <dbReference type="Pfam" id="PF01957"/>
    </source>
</evidence>
<dbReference type="GO" id="GO:0008233">
    <property type="term" value="F:peptidase activity"/>
    <property type="evidence" value="ECO:0007669"/>
    <property type="project" value="UniProtKB-KW"/>
</dbReference>
<gene>
    <name evidence="8" type="ORF">C1G86_0770</name>
    <name evidence="7" type="ORF">C1G87_0768</name>
</gene>
<comment type="caution">
    <text evidence="7">The sequence shown here is derived from an EMBL/GenBank/DDBJ whole genome shotgun (WGS) entry which is preliminary data.</text>
</comment>
<dbReference type="PANTHER" id="PTHR33507:SF4">
    <property type="entry name" value="NODULATION COMPETITIVENESS PROTEIN NFED"/>
    <property type="match status" value="1"/>
</dbReference>
<dbReference type="PANTHER" id="PTHR33507">
    <property type="entry name" value="INNER MEMBRANE PROTEIN YBBJ"/>
    <property type="match status" value="1"/>
</dbReference>
<dbReference type="SUPFAM" id="SSF141322">
    <property type="entry name" value="NfeD domain-like"/>
    <property type="match status" value="1"/>
</dbReference>
<comment type="subcellular location">
    <subcellularLocation>
        <location evidence="1">Membrane</location>
        <topology evidence="1">Multi-pass membrane protein</topology>
    </subcellularLocation>
</comment>
<dbReference type="InterPro" id="IPR052165">
    <property type="entry name" value="Membrane_assoc_protease"/>
</dbReference>
<feature type="transmembrane region" description="Helical" evidence="5">
    <location>
        <begin position="12"/>
        <end position="32"/>
    </location>
</feature>
<organism evidence="7 10">
    <name type="scientific">Dehalococcoides mccartyi</name>
    <dbReference type="NCBI Taxonomy" id="61435"/>
    <lineage>
        <taxon>Bacteria</taxon>
        <taxon>Bacillati</taxon>
        <taxon>Chloroflexota</taxon>
        <taxon>Dehalococcoidia</taxon>
        <taxon>Dehalococcoidales</taxon>
        <taxon>Dehalococcoidaceae</taxon>
        <taxon>Dehalococcoides</taxon>
    </lineage>
</organism>
<keyword evidence="7" id="KW-0378">Hydrolase</keyword>
<dbReference type="GO" id="GO:0006508">
    <property type="term" value="P:proteolysis"/>
    <property type="evidence" value="ECO:0007669"/>
    <property type="project" value="UniProtKB-KW"/>
</dbReference>
<evidence type="ECO:0000313" key="8">
    <source>
        <dbReference type="EMBL" id="RAL71017.1"/>
    </source>
</evidence>
<evidence type="ECO:0000256" key="5">
    <source>
        <dbReference type="SAM" id="Phobius"/>
    </source>
</evidence>
<dbReference type="GO" id="GO:0016020">
    <property type="term" value="C:membrane"/>
    <property type="evidence" value="ECO:0007669"/>
    <property type="project" value="UniProtKB-SubCell"/>
</dbReference>
<dbReference type="EMBL" id="QGLC01000009">
    <property type="protein sequence ID" value="RAL69690.1"/>
    <property type="molecule type" value="Genomic_DNA"/>
</dbReference>
<name>A0A328EM41_9CHLR</name>
<evidence type="ECO:0000256" key="2">
    <source>
        <dbReference type="ARBA" id="ARBA00022692"/>
    </source>
</evidence>
<evidence type="ECO:0000256" key="1">
    <source>
        <dbReference type="ARBA" id="ARBA00004141"/>
    </source>
</evidence>
<evidence type="ECO:0000313" key="10">
    <source>
        <dbReference type="Proteomes" id="UP000249146"/>
    </source>
</evidence>
<evidence type="ECO:0000313" key="7">
    <source>
        <dbReference type="EMBL" id="RAL69690.1"/>
    </source>
</evidence>
<sequence length="103" mass="11440">MAGEGEKMSWYWIASLIVIVVLIIIFVVNQVVSAHLKQAATGKEELYGKKALVKTPLNPEGKVLYDGEIWSAHIENGSAEVGQEVVIVRLEGLKLYVKMERSE</sequence>
<dbReference type="EMBL" id="QGLD01000008">
    <property type="protein sequence ID" value="RAL71017.1"/>
    <property type="molecule type" value="Genomic_DNA"/>
</dbReference>
<evidence type="ECO:0000313" key="9">
    <source>
        <dbReference type="Proteomes" id="UP000248786"/>
    </source>
</evidence>
<dbReference type="InterPro" id="IPR012340">
    <property type="entry name" value="NA-bd_OB-fold"/>
</dbReference>
<dbReference type="Gene3D" id="2.40.50.140">
    <property type="entry name" value="Nucleic acid-binding proteins"/>
    <property type="match status" value="1"/>
</dbReference>
<feature type="domain" description="NfeD-like C-terminal" evidence="6">
    <location>
        <begin position="44"/>
        <end position="98"/>
    </location>
</feature>
<evidence type="ECO:0000256" key="4">
    <source>
        <dbReference type="ARBA" id="ARBA00023136"/>
    </source>
</evidence>
<proteinExistence type="predicted"/>
<dbReference type="Proteomes" id="UP000249146">
    <property type="component" value="Unassembled WGS sequence"/>
</dbReference>
<keyword evidence="3 5" id="KW-1133">Transmembrane helix</keyword>
<reference evidence="9 10" key="1">
    <citation type="submission" date="2018-05" db="EMBL/GenBank/DDBJ databases">
        <title>Draft genome sequences of Dehalococcoides mccartyi strains RC and KS.</title>
        <authorList>
            <person name="Higgins S.A."/>
            <person name="Padilla-Crespo E."/>
            <person name="Loeffler F.E."/>
        </authorList>
    </citation>
    <scope>NUCLEOTIDE SEQUENCE [LARGE SCALE GENOMIC DNA]</scope>
    <source>
        <strain evidence="8 9">KS</strain>
        <strain evidence="7 10">RC</strain>
    </source>
</reference>
<keyword evidence="4 5" id="KW-0472">Membrane</keyword>
<protein>
    <submittedName>
        <fullName evidence="7">Putative membrane-bound ClpP-class protease</fullName>
    </submittedName>
</protein>
<evidence type="ECO:0000256" key="3">
    <source>
        <dbReference type="ARBA" id="ARBA00022989"/>
    </source>
</evidence>
<keyword evidence="7" id="KW-0645">Protease</keyword>
<accession>A0A328EM41</accession>